<dbReference type="InterPro" id="IPR009937">
    <property type="entry name" value="Phage_holin_3_6"/>
</dbReference>
<evidence type="ECO:0000313" key="4">
    <source>
        <dbReference type="Proteomes" id="UP000575985"/>
    </source>
</evidence>
<keyword evidence="2" id="KW-0812">Transmembrane</keyword>
<dbReference type="Pfam" id="PF07332">
    <property type="entry name" value="Phage_holin_3_6"/>
    <property type="match status" value="1"/>
</dbReference>
<reference evidence="3 4" key="1">
    <citation type="submission" date="2020-07" db="EMBL/GenBank/DDBJ databases">
        <title>Sequencing the genomes of 1000 actinobacteria strains.</title>
        <authorList>
            <person name="Klenk H.-P."/>
        </authorList>
    </citation>
    <scope>NUCLEOTIDE SEQUENCE [LARGE SCALE GENOMIC DNA]</scope>
    <source>
        <strain evidence="3 4">DSM 45927</strain>
    </source>
</reference>
<accession>A0A853BIC2</accession>
<sequence length="148" mass="15827">MTVPYATPPEQRAAQEVPAQRADHDRSLGDLVGELVADVQKLLRQEVELAKAEVREEATKAGKAAGMLSGAAFAGYMVLVLVSLAAVFGLAAVMPAGWAALIVAAVWAVIGAVLFVVGRSRMRQVSPKPERTVETLKEDAQWARHPTR</sequence>
<keyword evidence="2" id="KW-0472">Membrane</keyword>
<feature type="transmembrane region" description="Helical" evidence="2">
    <location>
        <begin position="98"/>
        <end position="118"/>
    </location>
</feature>
<protein>
    <submittedName>
        <fullName evidence="3">Putative membrane protein YqjE</fullName>
    </submittedName>
</protein>
<feature type="transmembrane region" description="Helical" evidence="2">
    <location>
        <begin position="70"/>
        <end position="92"/>
    </location>
</feature>
<name>A0A853BIC2_9ACTN</name>
<evidence type="ECO:0000313" key="3">
    <source>
        <dbReference type="EMBL" id="NYI95169.1"/>
    </source>
</evidence>
<feature type="region of interest" description="Disordered" evidence="1">
    <location>
        <begin position="1"/>
        <end position="22"/>
    </location>
</feature>
<dbReference type="RefSeq" id="WP_179766742.1">
    <property type="nucleotide sequence ID" value="NZ_JACCFO010000001.1"/>
</dbReference>
<gene>
    <name evidence="3" type="ORF">HNR12_001446</name>
</gene>
<dbReference type="AlphaFoldDB" id="A0A853BIC2"/>
<keyword evidence="2" id="KW-1133">Transmembrane helix</keyword>
<organism evidence="3 4">
    <name type="scientific">Streptomonospora nanhaiensis</name>
    <dbReference type="NCBI Taxonomy" id="1323731"/>
    <lineage>
        <taxon>Bacteria</taxon>
        <taxon>Bacillati</taxon>
        <taxon>Actinomycetota</taxon>
        <taxon>Actinomycetes</taxon>
        <taxon>Streptosporangiales</taxon>
        <taxon>Nocardiopsidaceae</taxon>
        <taxon>Streptomonospora</taxon>
    </lineage>
</organism>
<evidence type="ECO:0000256" key="1">
    <source>
        <dbReference type="SAM" id="MobiDB-lite"/>
    </source>
</evidence>
<evidence type="ECO:0000256" key="2">
    <source>
        <dbReference type="SAM" id="Phobius"/>
    </source>
</evidence>
<comment type="caution">
    <text evidence="3">The sequence shown here is derived from an EMBL/GenBank/DDBJ whole genome shotgun (WGS) entry which is preliminary data.</text>
</comment>
<dbReference type="Proteomes" id="UP000575985">
    <property type="component" value="Unassembled WGS sequence"/>
</dbReference>
<keyword evidence="4" id="KW-1185">Reference proteome</keyword>
<proteinExistence type="predicted"/>
<dbReference type="EMBL" id="JACCFO010000001">
    <property type="protein sequence ID" value="NYI95169.1"/>
    <property type="molecule type" value="Genomic_DNA"/>
</dbReference>